<comment type="caution">
    <text evidence="9">The sequence shown here is derived from an EMBL/GenBank/DDBJ whole genome shotgun (WGS) entry which is preliminary data.</text>
</comment>
<feature type="domain" description="ABC transporter" evidence="8">
    <location>
        <begin position="11"/>
        <end position="255"/>
    </location>
</feature>
<dbReference type="PROSITE" id="PS00211">
    <property type="entry name" value="ABC_TRANSPORTER_1"/>
    <property type="match status" value="1"/>
</dbReference>
<dbReference type="GO" id="GO:0016887">
    <property type="term" value="F:ATP hydrolysis activity"/>
    <property type="evidence" value="ECO:0007669"/>
    <property type="project" value="InterPro"/>
</dbReference>
<dbReference type="PROSITE" id="PS50893">
    <property type="entry name" value="ABC_TRANSPORTER_2"/>
    <property type="match status" value="1"/>
</dbReference>
<dbReference type="Gene3D" id="3.40.50.300">
    <property type="entry name" value="P-loop containing nucleotide triphosphate hydrolases"/>
    <property type="match status" value="1"/>
</dbReference>
<dbReference type="GO" id="GO:0015416">
    <property type="term" value="F:ABC-type phosphonate transporter activity"/>
    <property type="evidence" value="ECO:0007669"/>
    <property type="project" value="InterPro"/>
</dbReference>
<keyword evidence="4" id="KW-0067">ATP-binding</keyword>
<protein>
    <submittedName>
        <fullName evidence="9">ABC-type phosphate phosphonate transport system ATPase component</fullName>
    </submittedName>
</protein>
<name>A0A0R2JRQ7_9LACO</name>
<dbReference type="InterPro" id="IPR050086">
    <property type="entry name" value="MetN_ABC_transporter-like"/>
</dbReference>
<evidence type="ECO:0000256" key="3">
    <source>
        <dbReference type="ARBA" id="ARBA00022741"/>
    </source>
</evidence>
<dbReference type="Proteomes" id="UP000051673">
    <property type="component" value="Unassembled WGS sequence"/>
</dbReference>
<keyword evidence="6" id="KW-1278">Translocase</keyword>
<dbReference type="PATRIC" id="fig|1620.3.peg.106"/>
<keyword evidence="1" id="KW-0813">Transport</keyword>
<dbReference type="InterPro" id="IPR003439">
    <property type="entry name" value="ABC_transporter-like_ATP-bd"/>
</dbReference>
<sequence length="259" mass="28841">MATMESPKGTVKIDHVSKVYKNGTVGLDDINLDIKAGEFVVVVGLSGAGKSTLLRAINRLHDVTDGHILIDDEDITEAKGKQLRMIRRNIAMIFQNFNLVNRVSVARNVFNGRVGYYSSIKSALGLYSKEDKQRAENNLERVNMLDKYYTRADELSGGQQQRVAIARAMMQSPTVFLADEPIASLDPKTTKMVMDDLKRLNEELGMTVIVNLHSVPLAREYASRIIGLRGGKLVYDEPIQAVKESDFSEIYAEESDGKD</sequence>
<dbReference type="InterPro" id="IPR027417">
    <property type="entry name" value="P-loop_NTPase"/>
</dbReference>
<dbReference type="Pfam" id="PF00005">
    <property type="entry name" value="ABC_tran"/>
    <property type="match status" value="1"/>
</dbReference>
<dbReference type="EMBL" id="JQCD01000004">
    <property type="protein sequence ID" value="KRN78085.1"/>
    <property type="molecule type" value="Genomic_DNA"/>
</dbReference>
<evidence type="ECO:0000256" key="6">
    <source>
        <dbReference type="ARBA" id="ARBA00022967"/>
    </source>
</evidence>
<dbReference type="SUPFAM" id="SSF52540">
    <property type="entry name" value="P-loop containing nucleoside triphosphate hydrolases"/>
    <property type="match status" value="1"/>
</dbReference>
<dbReference type="GO" id="GO:0016020">
    <property type="term" value="C:membrane"/>
    <property type="evidence" value="ECO:0007669"/>
    <property type="project" value="InterPro"/>
</dbReference>
<accession>A0A0R2JRQ7</accession>
<keyword evidence="5" id="KW-0918">Phosphonate transport</keyword>
<dbReference type="SMART" id="SM00382">
    <property type="entry name" value="AAA"/>
    <property type="match status" value="1"/>
</dbReference>
<evidence type="ECO:0000256" key="5">
    <source>
        <dbReference type="ARBA" id="ARBA00022885"/>
    </source>
</evidence>
<dbReference type="PANTHER" id="PTHR43166:SF6">
    <property type="entry name" value="PHOSPHONATES IMPORT ATP-BINDING PROTEIN PHNC"/>
    <property type="match status" value="1"/>
</dbReference>
<dbReference type="GO" id="GO:0005524">
    <property type="term" value="F:ATP binding"/>
    <property type="evidence" value="ECO:0007669"/>
    <property type="project" value="UniProtKB-KW"/>
</dbReference>
<organism evidence="9 10">
    <name type="scientific">Weissella minor</name>
    <dbReference type="NCBI Taxonomy" id="1620"/>
    <lineage>
        <taxon>Bacteria</taxon>
        <taxon>Bacillati</taxon>
        <taxon>Bacillota</taxon>
        <taxon>Bacilli</taxon>
        <taxon>Lactobacillales</taxon>
        <taxon>Lactobacillaceae</taxon>
        <taxon>Weissella</taxon>
    </lineage>
</organism>
<dbReference type="InterPro" id="IPR012693">
    <property type="entry name" value="ABC_transpr_PhnC"/>
</dbReference>
<gene>
    <name evidence="9" type="ORF">IV67_GL000101</name>
</gene>
<dbReference type="InterPro" id="IPR003593">
    <property type="entry name" value="AAA+_ATPase"/>
</dbReference>
<keyword evidence="3" id="KW-0547">Nucleotide-binding</keyword>
<keyword evidence="2" id="KW-1003">Cell membrane</keyword>
<dbReference type="NCBIfam" id="TIGR02315">
    <property type="entry name" value="ABC_phnC"/>
    <property type="match status" value="1"/>
</dbReference>
<dbReference type="STRING" id="1620.IV67_GL000101"/>
<dbReference type="AlphaFoldDB" id="A0A0R2JRQ7"/>
<evidence type="ECO:0000313" key="9">
    <source>
        <dbReference type="EMBL" id="KRN78085.1"/>
    </source>
</evidence>
<keyword evidence="7" id="KW-0472">Membrane</keyword>
<reference evidence="9 10" key="1">
    <citation type="journal article" date="2015" name="Genome Announc.">
        <title>Expanding the biotechnology potential of lactobacilli through comparative genomics of 213 strains and associated genera.</title>
        <authorList>
            <person name="Sun Z."/>
            <person name="Harris H.M."/>
            <person name="McCann A."/>
            <person name="Guo C."/>
            <person name="Argimon S."/>
            <person name="Zhang W."/>
            <person name="Yang X."/>
            <person name="Jeffery I.B."/>
            <person name="Cooney J.C."/>
            <person name="Kagawa T.F."/>
            <person name="Liu W."/>
            <person name="Song Y."/>
            <person name="Salvetti E."/>
            <person name="Wrobel A."/>
            <person name="Rasinkangas P."/>
            <person name="Parkhill J."/>
            <person name="Rea M.C."/>
            <person name="O'Sullivan O."/>
            <person name="Ritari J."/>
            <person name="Douillard F.P."/>
            <person name="Paul Ross R."/>
            <person name="Yang R."/>
            <person name="Briner A.E."/>
            <person name="Felis G.E."/>
            <person name="de Vos W.M."/>
            <person name="Barrangou R."/>
            <person name="Klaenhammer T.R."/>
            <person name="Caufield P.W."/>
            <person name="Cui Y."/>
            <person name="Zhang H."/>
            <person name="O'Toole P.W."/>
        </authorList>
    </citation>
    <scope>NUCLEOTIDE SEQUENCE [LARGE SCALE GENOMIC DNA]</scope>
    <source>
        <strain evidence="9 10">DSM 20014</strain>
    </source>
</reference>
<evidence type="ECO:0000313" key="10">
    <source>
        <dbReference type="Proteomes" id="UP000051673"/>
    </source>
</evidence>
<dbReference type="PANTHER" id="PTHR43166">
    <property type="entry name" value="AMINO ACID IMPORT ATP-BINDING PROTEIN"/>
    <property type="match status" value="1"/>
</dbReference>
<evidence type="ECO:0000256" key="1">
    <source>
        <dbReference type="ARBA" id="ARBA00022448"/>
    </source>
</evidence>
<evidence type="ECO:0000256" key="4">
    <source>
        <dbReference type="ARBA" id="ARBA00022840"/>
    </source>
</evidence>
<proteinExistence type="predicted"/>
<dbReference type="CDD" id="cd03256">
    <property type="entry name" value="ABC_PhnC_transporter"/>
    <property type="match status" value="1"/>
</dbReference>
<keyword evidence="10" id="KW-1185">Reference proteome</keyword>
<evidence type="ECO:0000256" key="2">
    <source>
        <dbReference type="ARBA" id="ARBA00022475"/>
    </source>
</evidence>
<evidence type="ECO:0000256" key="7">
    <source>
        <dbReference type="ARBA" id="ARBA00023136"/>
    </source>
</evidence>
<dbReference type="InterPro" id="IPR017871">
    <property type="entry name" value="ABC_transporter-like_CS"/>
</dbReference>
<evidence type="ECO:0000259" key="8">
    <source>
        <dbReference type="PROSITE" id="PS50893"/>
    </source>
</evidence>